<evidence type="ECO:0000313" key="1">
    <source>
        <dbReference type="EMBL" id="KRY80268.1"/>
    </source>
</evidence>
<organism evidence="1 2">
    <name type="scientific">Trichinella pseudospiralis</name>
    <name type="common">Parasitic roundworm</name>
    <dbReference type="NCBI Taxonomy" id="6337"/>
    <lineage>
        <taxon>Eukaryota</taxon>
        <taxon>Metazoa</taxon>
        <taxon>Ecdysozoa</taxon>
        <taxon>Nematoda</taxon>
        <taxon>Enoplea</taxon>
        <taxon>Dorylaimia</taxon>
        <taxon>Trichinellida</taxon>
        <taxon>Trichinellidae</taxon>
        <taxon>Trichinella</taxon>
    </lineage>
</organism>
<evidence type="ECO:0000313" key="2">
    <source>
        <dbReference type="Proteomes" id="UP000054995"/>
    </source>
</evidence>
<accession>A0A0V1F336</accession>
<dbReference type="AlphaFoldDB" id="A0A0V1F336"/>
<dbReference type="EMBL" id="JYDT01000642">
    <property type="protein sequence ID" value="KRY80268.1"/>
    <property type="molecule type" value="Genomic_DNA"/>
</dbReference>
<proteinExistence type="predicted"/>
<comment type="caution">
    <text evidence="1">The sequence shown here is derived from an EMBL/GenBank/DDBJ whole genome shotgun (WGS) entry which is preliminary data.</text>
</comment>
<reference evidence="1 2" key="1">
    <citation type="submission" date="2015-01" db="EMBL/GenBank/DDBJ databases">
        <title>Evolution of Trichinella species and genotypes.</title>
        <authorList>
            <person name="Korhonen P.K."/>
            <person name="Edoardo P."/>
            <person name="Giuseppe L.R."/>
            <person name="Gasser R.B."/>
        </authorList>
    </citation>
    <scope>NUCLEOTIDE SEQUENCE [LARGE SCALE GENOMIC DNA]</scope>
    <source>
        <strain evidence="1">ISS470</strain>
    </source>
</reference>
<sequence>MPSDSQKYHALSDKTLPVTIGFQSGNSDQKIYQLPFAKRASPKFRKFENFEKKLFFPKWTKWVFPCEASCVLTCAMKSLKAIYSTTTK</sequence>
<protein>
    <submittedName>
        <fullName evidence="1">Uncharacterized protein</fullName>
    </submittedName>
</protein>
<keyword evidence="2" id="KW-1185">Reference proteome</keyword>
<gene>
    <name evidence="1" type="ORF">T4D_4649</name>
</gene>
<name>A0A0V1F336_TRIPS</name>
<dbReference type="Proteomes" id="UP000054995">
    <property type="component" value="Unassembled WGS sequence"/>
</dbReference>